<reference evidence="1 2" key="1">
    <citation type="journal article" date="2014" name="Int. J. Syst. Evol. Microbiol.">
        <title>Complete genome sequence of Corynebacterium casei LMG S-19264T (=DSM 44701T), isolated from a smear-ripened cheese.</title>
        <authorList>
            <consortium name="US DOE Joint Genome Institute (JGI-PGF)"/>
            <person name="Walter F."/>
            <person name="Albersmeier A."/>
            <person name="Kalinowski J."/>
            <person name="Ruckert C."/>
        </authorList>
    </citation>
    <scope>NUCLEOTIDE SEQUENCE [LARGE SCALE GENOMIC DNA]</scope>
    <source>
        <strain evidence="1 2">JCM 4677</strain>
    </source>
</reference>
<organism evidence="1 2">
    <name type="scientific">Streptomyces aurantiacus</name>
    <dbReference type="NCBI Taxonomy" id="47760"/>
    <lineage>
        <taxon>Bacteria</taxon>
        <taxon>Bacillati</taxon>
        <taxon>Actinomycetota</taxon>
        <taxon>Actinomycetes</taxon>
        <taxon>Kitasatosporales</taxon>
        <taxon>Streptomycetaceae</taxon>
        <taxon>Streptomyces</taxon>
        <taxon>Streptomyces aurantiacus group</taxon>
    </lineage>
</organism>
<dbReference type="KEGG" id="sgm:GCM10017557_82220"/>
<dbReference type="Proteomes" id="UP000516444">
    <property type="component" value="Chromosome"/>
</dbReference>
<name>A0A7G1PCL3_9ACTN</name>
<evidence type="ECO:0000313" key="1">
    <source>
        <dbReference type="EMBL" id="BCL33363.1"/>
    </source>
</evidence>
<proteinExistence type="predicted"/>
<keyword evidence="2" id="KW-1185">Reference proteome</keyword>
<sequence>MEPVVFEHGIVHMRVDNGIFELFRRNHTIGPYRAPLSWVKVCAEARRRDVTRLYFGYVEQLDEPIYASSAASGPVLANVEIPATDEPLYRAYFTRLAHLSDRPIAP</sequence>
<evidence type="ECO:0000313" key="2">
    <source>
        <dbReference type="Proteomes" id="UP000516444"/>
    </source>
</evidence>
<accession>A0A7G1PCL3</accession>
<gene>
    <name evidence="1" type="ORF">GCM10017557_82220</name>
</gene>
<dbReference type="AlphaFoldDB" id="A0A7G1PCL3"/>
<protein>
    <submittedName>
        <fullName evidence="1">Uncharacterized protein</fullName>
    </submittedName>
</protein>
<dbReference type="EMBL" id="AP023440">
    <property type="protein sequence ID" value="BCL33363.1"/>
    <property type="molecule type" value="Genomic_DNA"/>
</dbReference>